<feature type="transmembrane region" description="Helical" evidence="1">
    <location>
        <begin position="70"/>
        <end position="93"/>
    </location>
</feature>
<proteinExistence type="predicted"/>
<gene>
    <name evidence="2" type="ORF">UFOPK3733_00880</name>
</gene>
<organism evidence="2">
    <name type="scientific">freshwater metagenome</name>
    <dbReference type="NCBI Taxonomy" id="449393"/>
    <lineage>
        <taxon>unclassified sequences</taxon>
        <taxon>metagenomes</taxon>
        <taxon>ecological metagenomes</taxon>
    </lineage>
</organism>
<evidence type="ECO:0000313" key="2">
    <source>
        <dbReference type="EMBL" id="CAB4934567.1"/>
    </source>
</evidence>
<accession>A0A6J7IWD1</accession>
<dbReference type="Pfam" id="PF06170">
    <property type="entry name" value="DUF983"/>
    <property type="match status" value="1"/>
</dbReference>
<reference evidence="2" key="1">
    <citation type="submission" date="2020-05" db="EMBL/GenBank/DDBJ databases">
        <authorList>
            <person name="Chiriac C."/>
            <person name="Salcher M."/>
            <person name="Ghai R."/>
            <person name="Kavagutti S V."/>
        </authorList>
    </citation>
    <scope>NUCLEOTIDE SEQUENCE</scope>
</reference>
<feature type="transmembrane region" description="Helical" evidence="1">
    <location>
        <begin position="99"/>
        <end position="119"/>
    </location>
</feature>
<keyword evidence="1" id="KW-0812">Transmembrane</keyword>
<dbReference type="AlphaFoldDB" id="A0A6J7IWD1"/>
<protein>
    <submittedName>
        <fullName evidence="2">Unannotated protein</fullName>
    </submittedName>
</protein>
<keyword evidence="1" id="KW-0472">Membrane</keyword>
<dbReference type="InterPro" id="IPR009325">
    <property type="entry name" value="DUF983"/>
</dbReference>
<keyword evidence="1" id="KW-1133">Transmembrane helix</keyword>
<dbReference type="EMBL" id="CAFBNC010000034">
    <property type="protein sequence ID" value="CAB4934567.1"/>
    <property type="molecule type" value="Genomic_DNA"/>
</dbReference>
<evidence type="ECO:0000256" key="1">
    <source>
        <dbReference type="SAM" id="Phobius"/>
    </source>
</evidence>
<name>A0A6J7IWD1_9ZZZZ</name>
<sequence>MTTANSESTSQPEPFDIGGHKVVAFLRGCRKHCAVCNQGHLFTRWFTFKQRCPQCDLRFERIEGHWTGDLGINTIVSFGTLLIALIVGFLLSWPDPPGITLFIVAISIAGFVPLVFFPFSKTIWLAIDLIFRPLEPGEVARGYGPQRGESAERPVT</sequence>